<protein>
    <submittedName>
        <fullName evidence="2">Uncharacterized protein</fullName>
    </submittedName>
</protein>
<keyword evidence="3" id="KW-1185">Reference proteome</keyword>
<proteinExistence type="predicted"/>
<organism evidence="2 3">
    <name type="scientific">Penicillium fimorum</name>
    <dbReference type="NCBI Taxonomy" id="1882269"/>
    <lineage>
        <taxon>Eukaryota</taxon>
        <taxon>Fungi</taxon>
        <taxon>Dikarya</taxon>
        <taxon>Ascomycota</taxon>
        <taxon>Pezizomycotina</taxon>
        <taxon>Eurotiomycetes</taxon>
        <taxon>Eurotiomycetidae</taxon>
        <taxon>Eurotiales</taxon>
        <taxon>Aspergillaceae</taxon>
        <taxon>Penicillium</taxon>
    </lineage>
</organism>
<evidence type="ECO:0000313" key="2">
    <source>
        <dbReference type="EMBL" id="KAJ5496284.1"/>
    </source>
</evidence>
<feature type="region of interest" description="Disordered" evidence="1">
    <location>
        <begin position="180"/>
        <end position="200"/>
    </location>
</feature>
<dbReference type="Proteomes" id="UP001149954">
    <property type="component" value="Unassembled WGS sequence"/>
</dbReference>
<sequence>MNPAAQYLITQTHSFWHHHYNVSTEENTHLFHVVNSSHLTFHRSADSNGPIAGMCKFRHFSSDCKIGLSDPEQPSKINWEYLHKQGFIKRTYWFRIQLEDGTKQTYTWKRTHSLGTGSEKYKLVEETSLTVVAVFSSSDRAFSQTTGHLDIYLPLGPRLNLIVLISGLAVVEGERRLTRTTQGGGAAGGGGMLGQDLKFR</sequence>
<evidence type="ECO:0000256" key="1">
    <source>
        <dbReference type="SAM" id="MobiDB-lite"/>
    </source>
</evidence>
<dbReference type="OrthoDB" id="3431997at2759"/>
<evidence type="ECO:0000313" key="3">
    <source>
        <dbReference type="Proteomes" id="UP001149954"/>
    </source>
</evidence>
<name>A0A9X0C3M3_9EURO</name>
<dbReference type="EMBL" id="JAPWDS010000005">
    <property type="protein sequence ID" value="KAJ5496284.1"/>
    <property type="molecule type" value="Genomic_DNA"/>
</dbReference>
<gene>
    <name evidence="2" type="ORF">N7463_008271</name>
</gene>
<comment type="caution">
    <text evidence="2">The sequence shown here is derived from an EMBL/GenBank/DDBJ whole genome shotgun (WGS) entry which is preliminary data.</text>
</comment>
<dbReference type="AlphaFoldDB" id="A0A9X0C3M3"/>
<accession>A0A9X0C3M3</accession>
<reference evidence="2" key="1">
    <citation type="submission" date="2022-12" db="EMBL/GenBank/DDBJ databases">
        <authorList>
            <person name="Petersen C."/>
        </authorList>
    </citation>
    <scope>NUCLEOTIDE SEQUENCE</scope>
    <source>
        <strain evidence="2">IBT 29495</strain>
    </source>
</reference>
<feature type="compositionally biased region" description="Gly residues" evidence="1">
    <location>
        <begin position="182"/>
        <end position="193"/>
    </location>
</feature>
<reference evidence="2" key="2">
    <citation type="journal article" date="2023" name="IMA Fungus">
        <title>Comparative genomic study of the Penicillium genus elucidates a diverse pangenome and 15 lateral gene transfer events.</title>
        <authorList>
            <person name="Petersen C."/>
            <person name="Sorensen T."/>
            <person name="Nielsen M.R."/>
            <person name="Sondergaard T.E."/>
            <person name="Sorensen J.L."/>
            <person name="Fitzpatrick D.A."/>
            <person name="Frisvad J.C."/>
            <person name="Nielsen K.L."/>
        </authorList>
    </citation>
    <scope>NUCLEOTIDE SEQUENCE</scope>
    <source>
        <strain evidence="2">IBT 29495</strain>
    </source>
</reference>